<name>A0ABX0ULY6_9BACT</name>
<evidence type="ECO:0000313" key="4">
    <source>
        <dbReference type="Proteomes" id="UP001179181"/>
    </source>
</evidence>
<evidence type="ECO:0000313" key="3">
    <source>
        <dbReference type="EMBL" id="NIJ54008.1"/>
    </source>
</evidence>
<organism evidence="3 4">
    <name type="scientific">Dyadobacter arcticus</name>
    <dbReference type="NCBI Taxonomy" id="1078754"/>
    <lineage>
        <taxon>Bacteria</taxon>
        <taxon>Pseudomonadati</taxon>
        <taxon>Bacteroidota</taxon>
        <taxon>Cytophagia</taxon>
        <taxon>Cytophagales</taxon>
        <taxon>Spirosomataceae</taxon>
        <taxon>Dyadobacter</taxon>
    </lineage>
</organism>
<evidence type="ECO:0000259" key="2">
    <source>
        <dbReference type="Pfam" id="PF18962"/>
    </source>
</evidence>
<dbReference type="RefSeq" id="WP_167271711.1">
    <property type="nucleotide sequence ID" value="NZ_JAASQJ010000003.1"/>
</dbReference>
<reference evidence="3 4" key="1">
    <citation type="submission" date="2020-03" db="EMBL/GenBank/DDBJ databases">
        <title>Genomic Encyclopedia of Type Strains, Phase IV (KMG-IV): sequencing the most valuable type-strain genomes for metagenomic binning, comparative biology and taxonomic classification.</title>
        <authorList>
            <person name="Goeker M."/>
        </authorList>
    </citation>
    <scope>NUCLEOTIDE SEQUENCE [LARGE SCALE GENOMIC DNA]</scope>
    <source>
        <strain evidence="3 4">DSM 102865</strain>
    </source>
</reference>
<dbReference type="EMBL" id="JAASQJ010000003">
    <property type="protein sequence ID" value="NIJ54008.1"/>
    <property type="molecule type" value="Genomic_DNA"/>
</dbReference>
<comment type="caution">
    <text evidence="3">The sequence shown here is derived from an EMBL/GenBank/DDBJ whole genome shotgun (WGS) entry which is preliminary data.</text>
</comment>
<dbReference type="InterPro" id="IPR026444">
    <property type="entry name" value="Secre_tail"/>
</dbReference>
<dbReference type="Gene3D" id="3.40.390.10">
    <property type="entry name" value="Collagenase (Catalytic Domain)"/>
    <property type="match status" value="1"/>
</dbReference>
<feature type="domain" description="Secretion system C-terminal sorting" evidence="2">
    <location>
        <begin position="534"/>
        <end position="601"/>
    </location>
</feature>
<keyword evidence="4" id="KW-1185">Reference proteome</keyword>
<sequence length="603" mass="66252">MKKIFTTLFFLYSICGSFAQTFPVDTIYKTGSQDNRINVVILGDGFTEAEMPKFKAEAAKFADFFLSYAPYDIYKSYFNFFSISTPSKESGADNPGTAPDVYKDQPIGDKNTFYNATFGSSIHRLVTIDYTMVFNVLSTNLPQYDLAVVLVNTKFYGGSGGSIAVHTLHELADLIGAHEIGHTFAHLNDEYWAGVGYGWESPNMSADNNPATIRWRNWLNSNGIGIHKHGTDSEASKWFKPTESSCLMQLLNQQFCAVCREATTEMILSLVNPVERVEPDAEGIIAVGTGKEFKLDLVKPEPNSLHVEWMLNNKPFASGPDHVTVTGDDVGDYATLTATVFDSTLLSRRDSTREQRSWKTEWNLESNAPKVFRVRPSADSVCVGREVRLTATGCPGAVSWSTGENGNSITFRPSQTSTYEATCKVEGKKDSIIKSTISVLPPPDATASNTGPYFVGSTIEVNGKGGIGYSWKGPGDFSAHTQIALIPNATISQAGQYEVTVTDLNGCSAIATTEVKVDPILAVVNEPNEWVQVSPNPAKEYVKVKTKLPGESAFTIYDMTGKKRAVTLFEKETEIKLDFPIGMYLYRFTNGKKEVSGKILVNR</sequence>
<dbReference type="InterPro" id="IPR013783">
    <property type="entry name" value="Ig-like_fold"/>
</dbReference>
<dbReference type="Pfam" id="PF18962">
    <property type="entry name" value="Por_Secre_tail"/>
    <property type="match status" value="1"/>
</dbReference>
<dbReference type="Gene3D" id="2.60.40.10">
    <property type="entry name" value="Immunoglobulins"/>
    <property type="match status" value="1"/>
</dbReference>
<feature type="chain" id="PRO_5045146022" description="Secretion system C-terminal sorting domain-containing protein" evidence="1">
    <location>
        <begin position="20"/>
        <end position="603"/>
    </location>
</feature>
<evidence type="ECO:0000256" key="1">
    <source>
        <dbReference type="SAM" id="SignalP"/>
    </source>
</evidence>
<dbReference type="InterPro" id="IPR019026">
    <property type="entry name" value="Peptidase_M64_IgA"/>
</dbReference>
<gene>
    <name evidence="3" type="ORF">FHS68_003190</name>
</gene>
<dbReference type="Pfam" id="PF09471">
    <property type="entry name" value="Peptidase_M64"/>
    <property type="match status" value="1"/>
</dbReference>
<accession>A0ABX0ULY6</accession>
<dbReference type="NCBIfam" id="TIGR04183">
    <property type="entry name" value="Por_Secre_tail"/>
    <property type="match status" value="1"/>
</dbReference>
<dbReference type="InterPro" id="IPR024079">
    <property type="entry name" value="MetalloPept_cat_dom_sf"/>
</dbReference>
<feature type="signal peptide" evidence="1">
    <location>
        <begin position="1"/>
        <end position="19"/>
    </location>
</feature>
<protein>
    <recommendedName>
        <fullName evidence="2">Secretion system C-terminal sorting domain-containing protein</fullName>
    </recommendedName>
</protein>
<dbReference type="Proteomes" id="UP001179181">
    <property type="component" value="Unassembled WGS sequence"/>
</dbReference>
<keyword evidence="1" id="KW-0732">Signal</keyword>
<proteinExistence type="predicted"/>